<protein>
    <submittedName>
        <fullName evidence="3">LysM peptidoglycan-binding domain-containing protein</fullName>
    </submittedName>
</protein>
<proteinExistence type="predicted"/>
<keyword evidence="1" id="KW-0472">Membrane</keyword>
<dbReference type="Gene3D" id="2.60.40.10">
    <property type="entry name" value="Immunoglobulins"/>
    <property type="match status" value="1"/>
</dbReference>
<dbReference type="NCBIfam" id="NF033510">
    <property type="entry name" value="Ca_tandemer"/>
    <property type="match status" value="1"/>
</dbReference>
<gene>
    <name evidence="3" type="ORF">ACELLULO517_03890</name>
</gene>
<evidence type="ECO:0000313" key="3">
    <source>
        <dbReference type="EMBL" id="MCB8879363.1"/>
    </source>
</evidence>
<dbReference type="CDD" id="cd00118">
    <property type="entry name" value="LysM"/>
    <property type="match status" value="1"/>
</dbReference>
<dbReference type="RefSeq" id="WP_227305955.1">
    <property type="nucleotide sequence ID" value="NZ_JAESVA010000001.1"/>
</dbReference>
<dbReference type="PANTHER" id="PTHR34700:SF4">
    <property type="entry name" value="PHAGE-LIKE ELEMENT PBSX PROTEIN XKDP"/>
    <property type="match status" value="1"/>
</dbReference>
<feature type="domain" description="LysM" evidence="2">
    <location>
        <begin position="315"/>
        <end position="364"/>
    </location>
</feature>
<sequence length="390" mass="40208">MTEVTQNVPSPSERPSRPLGGFALAALCVLGAGALYLYENHGQLYPQPAAPVVTATAVAPAATAAKPTVPAQTMAMTMAAASPSAPLSSAPLPAVANPAAPSVDVVRVDKNGDLVMAGRAAPDEKLTVQNGDTTIGTVTADDDGQWVFLPDTTLPSGVHQLSVSGAAAKAGDSSAKTTVLLNLPASGGTAGAATGQNAGPMVVLAQGNAPPRLLEGPSGHSGPVGLDIVQYDEQGRIRFTGHAEPGHSVRLYVNNKAIGDATADAKGTWSMIPAQDLKPGLYRLRTDELTATGKVAARSEVPFARASLSQSLAAGQSVVQPGDCLWTIARQNYGRGVQYTAIFVKNMDQIRDPNKIYPGQVFHMPSQDEAAHAPDVSTIRKLKRGETSQG</sequence>
<name>A0A964E310_9PROT</name>
<dbReference type="Pfam" id="PF01476">
    <property type="entry name" value="LysM"/>
    <property type="match status" value="1"/>
</dbReference>
<dbReference type="AlphaFoldDB" id="A0A964E310"/>
<feature type="transmembrane region" description="Helical" evidence="1">
    <location>
        <begin position="20"/>
        <end position="38"/>
    </location>
</feature>
<dbReference type="PANTHER" id="PTHR34700">
    <property type="entry name" value="POTASSIUM BINDING PROTEIN KBP"/>
    <property type="match status" value="1"/>
</dbReference>
<dbReference type="InterPro" id="IPR018392">
    <property type="entry name" value="LysM"/>
</dbReference>
<accession>A0A964E310</accession>
<dbReference type="InterPro" id="IPR052196">
    <property type="entry name" value="Bact_Kbp"/>
</dbReference>
<dbReference type="Gene3D" id="3.30.420.430">
    <property type="match status" value="1"/>
</dbReference>
<keyword evidence="4" id="KW-1185">Reference proteome</keyword>
<dbReference type="InterPro" id="IPR036779">
    <property type="entry name" value="LysM_dom_sf"/>
</dbReference>
<dbReference type="Proteomes" id="UP000721844">
    <property type="component" value="Unassembled WGS sequence"/>
</dbReference>
<reference evidence="3 4" key="1">
    <citation type="journal article" date="2021" name="Microorganisms">
        <title>Acidisoma silvae sp. nov. and Acidisomacellulosilytica sp. nov., Two Acidophilic Bacteria Isolated from Decaying Wood, Hydrolyzing Cellulose and Producing Poly-3-hydroxybutyrate.</title>
        <authorList>
            <person name="Mieszkin S."/>
            <person name="Pouder E."/>
            <person name="Uroz S."/>
            <person name="Simon-Colin C."/>
            <person name="Alain K."/>
        </authorList>
    </citation>
    <scope>NUCLEOTIDE SEQUENCE [LARGE SCALE GENOMIC DNA]</scope>
    <source>
        <strain evidence="3 4">HW T5.17</strain>
    </source>
</reference>
<comment type="caution">
    <text evidence="3">The sequence shown here is derived from an EMBL/GenBank/DDBJ whole genome shotgun (WGS) entry which is preliminary data.</text>
</comment>
<dbReference type="EMBL" id="JAESVA010000001">
    <property type="protein sequence ID" value="MCB8879363.1"/>
    <property type="molecule type" value="Genomic_DNA"/>
</dbReference>
<dbReference type="InterPro" id="IPR013783">
    <property type="entry name" value="Ig-like_fold"/>
</dbReference>
<dbReference type="Gene3D" id="3.10.350.10">
    <property type="entry name" value="LysM domain"/>
    <property type="match status" value="1"/>
</dbReference>
<organism evidence="3 4">
    <name type="scientific">Acidisoma cellulosilyticum</name>
    <dbReference type="NCBI Taxonomy" id="2802395"/>
    <lineage>
        <taxon>Bacteria</taxon>
        <taxon>Pseudomonadati</taxon>
        <taxon>Pseudomonadota</taxon>
        <taxon>Alphaproteobacteria</taxon>
        <taxon>Acetobacterales</taxon>
        <taxon>Acidocellaceae</taxon>
        <taxon>Acidisoma</taxon>
    </lineage>
</organism>
<keyword evidence="1" id="KW-0812">Transmembrane</keyword>
<dbReference type="PROSITE" id="PS51782">
    <property type="entry name" value="LYSM"/>
    <property type="match status" value="1"/>
</dbReference>
<keyword evidence="1" id="KW-1133">Transmembrane helix</keyword>
<evidence type="ECO:0000313" key="4">
    <source>
        <dbReference type="Proteomes" id="UP000721844"/>
    </source>
</evidence>
<evidence type="ECO:0000256" key="1">
    <source>
        <dbReference type="SAM" id="Phobius"/>
    </source>
</evidence>
<evidence type="ECO:0000259" key="2">
    <source>
        <dbReference type="PROSITE" id="PS51782"/>
    </source>
</evidence>